<name>A0A1D1USV1_RAMVA</name>
<dbReference type="GO" id="GO:0003723">
    <property type="term" value="F:RNA binding"/>
    <property type="evidence" value="ECO:0007669"/>
    <property type="project" value="UniProtKB-UniRule"/>
</dbReference>
<protein>
    <recommendedName>
        <fullName evidence="7">G-patch domain-containing protein</fullName>
    </recommendedName>
</protein>
<dbReference type="Proteomes" id="UP000186922">
    <property type="component" value="Unassembled WGS sequence"/>
</dbReference>
<dbReference type="PROSITE" id="PS50174">
    <property type="entry name" value="G_PATCH"/>
    <property type="match status" value="1"/>
</dbReference>
<evidence type="ECO:0000313" key="6">
    <source>
        <dbReference type="Proteomes" id="UP000186922"/>
    </source>
</evidence>
<dbReference type="PROSITE" id="PS50137">
    <property type="entry name" value="DS_RBD"/>
    <property type="match status" value="1"/>
</dbReference>
<dbReference type="STRING" id="947166.A0A1D1USV1"/>
<dbReference type="SMART" id="SM00358">
    <property type="entry name" value="DSRM"/>
    <property type="match status" value="1"/>
</dbReference>
<proteinExistence type="predicted"/>
<feature type="domain" description="DRBM" evidence="3">
    <location>
        <begin position="267"/>
        <end position="337"/>
    </location>
</feature>
<dbReference type="PANTHER" id="PTHR46528">
    <property type="entry name" value="PROTEIN SON"/>
    <property type="match status" value="1"/>
</dbReference>
<feature type="domain" description="G-patch" evidence="4">
    <location>
        <begin position="207"/>
        <end position="254"/>
    </location>
</feature>
<keyword evidence="1" id="KW-0694">RNA-binding</keyword>
<evidence type="ECO:0000313" key="5">
    <source>
        <dbReference type="EMBL" id="GAU92749.1"/>
    </source>
</evidence>
<accession>A0A1D1USV1</accession>
<dbReference type="PANTHER" id="PTHR46528:SF1">
    <property type="entry name" value="PROTEIN SON"/>
    <property type="match status" value="1"/>
</dbReference>
<feature type="region of interest" description="Disordered" evidence="2">
    <location>
        <begin position="47"/>
        <end position="103"/>
    </location>
</feature>
<evidence type="ECO:0000256" key="2">
    <source>
        <dbReference type="SAM" id="MobiDB-lite"/>
    </source>
</evidence>
<gene>
    <name evidence="5" type="primary">RvY_04792-1</name>
    <name evidence="5" type="synonym">RvY_04792.1</name>
    <name evidence="5" type="ORF">RvY_04792</name>
</gene>
<dbReference type="InterPro" id="IPR014720">
    <property type="entry name" value="dsRBD_dom"/>
</dbReference>
<dbReference type="SUPFAM" id="SSF54768">
    <property type="entry name" value="dsRNA-binding domain-like"/>
    <property type="match status" value="1"/>
</dbReference>
<feature type="compositionally biased region" description="Pro residues" evidence="2">
    <location>
        <begin position="51"/>
        <end position="63"/>
    </location>
</feature>
<organism evidence="5 6">
    <name type="scientific">Ramazzottius varieornatus</name>
    <name type="common">Water bear</name>
    <name type="synonym">Tardigrade</name>
    <dbReference type="NCBI Taxonomy" id="947166"/>
    <lineage>
        <taxon>Eukaryota</taxon>
        <taxon>Metazoa</taxon>
        <taxon>Ecdysozoa</taxon>
        <taxon>Tardigrada</taxon>
        <taxon>Eutardigrada</taxon>
        <taxon>Parachela</taxon>
        <taxon>Hypsibioidea</taxon>
        <taxon>Ramazzottiidae</taxon>
        <taxon>Ramazzottius</taxon>
    </lineage>
</organism>
<feature type="compositionally biased region" description="Polar residues" evidence="2">
    <location>
        <begin position="82"/>
        <end position="93"/>
    </location>
</feature>
<dbReference type="InterPro" id="IPR000467">
    <property type="entry name" value="G_patch_dom"/>
</dbReference>
<dbReference type="EMBL" id="BDGG01000002">
    <property type="protein sequence ID" value="GAU92749.1"/>
    <property type="molecule type" value="Genomic_DNA"/>
</dbReference>
<dbReference type="OrthoDB" id="786951at2759"/>
<dbReference type="GO" id="GO:0043484">
    <property type="term" value="P:regulation of RNA splicing"/>
    <property type="evidence" value="ECO:0007669"/>
    <property type="project" value="InterPro"/>
</dbReference>
<reference evidence="5 6" key="1">
    <citation type="journal article" date="2016" name="Nat. Commun.">
        <title>Extremotolerant tardigrade genome and improved radiotolerance of human cultured cells by tardigrade-unique protein.</title>
        <authorList>
            <person name="Hashimoto T."/>
            <person name="Horikawa D.D."/>
            <person name="Saito Y."/>
            <person name="Kuwahara H."/>
            <person name="Kozuka-Hata H."/>
            <person name="Shin-I T."/>
            <person name="Minakuchi Y."/>
            <person name="Ohishi K."/>
            <person name="Motoyama A."/>
            <person name="Aizu T."/>
            <person name="Enomoto A."/>
            <person name="Kondo K."/>
            <person name="Tanaka S."/>
            <person name="Hara Y."/>
            <person name="Koshikawa S."/>
            <person name="Sagara H."/>
            <person name="Miura T."/>
            <person name="Yokobori S."/>
            <person name="Miyagawa K."/>
            <person name="Suzuki Y."/>
            <person name="Kubo T."/>
            <person name="Oyama M."/>
            <person name="Kohara Y."/>
            <person name="Fujiyama A."/>
            <person name="Arakawa K."/>
            <person name="Katayama T."/>
            <person name="Toyoda A."/>
            <person name="Kunieda T."/>
        </authorList>
    </citation>
    <scope>NUCLEOTIDE SEQUENCE [LARGE SCALE GENOMIC DNA]</scope>
    <source>
        <strain evidence="5 6">YOKOZUNA-1</strain>
    </source>
</reference>
<dbReference type="InterPro" id="IPR032922">
    <property type="entry name" value="SON"/>
</dbReference>
<keyword evidence="6" id="KW-1185">Reference proteome</keyword>
<dbReference type="Gene3D" id="3.30.160.20">
    <property type="match status" value="1"/>
</dbReference>
<sequence length="341" mass="36729">MSYYNPYANANGFFGYQYNNGGYQYFNGQVFSNIHSSLPMATAELQNAPRPAVPPPPPGPAPPYARKYRPNVPPKNRVLHSIPTSPKEPSTSAGPIPRQKEQAAAYRVAPYSVSKPAQIYGEYSTQNKNWTRNKSDFNLLVVPPPEETAEDTSAVPVNIRALDGDIIAEPNSSGSGEIHSYMSTTSNRFGVSGPLSLNKVQNKDAHTGGIGKYLMGKMGWTGTGGIGARPGEVTPLGAVVEAKLDRKGLGVGSEPVGRAVNGAELSLPVAFLNDYCKEKQWTFPTYEQVEESGPPHCKSFLFKVKLNGMEYPAPEAANTKKLAKANAARACLKALGLVQTR</sequence>
<dbReference type="Pfam" id="PF00035">
    <property type="entry name" value="dsrm"/>
    <property type="match status" value="1"/>
</dbReference>
<evidence type="ECO:0000256" key="1">
    <source>
        <dbReference type="PROSITE-ProRule" id="PRU00266"/>
    </source>
</evidence>
<evidence type="ECO:0008006" key="7">
    <source>
        <dbReference type="Google" id="ProtNLM"/>
    </source>
</evidence>
<dbReference type="GO" id="GO:0051726">
    <property type="term" value="P:regulation of cell cycle"/>
    <property type="evidence" value="ECO:0007669"/>
    <property type="project" value="InterPro"/>
</dbReference>
<comment type="caution">
    <text evidence="5">The sequence shown here is derived from an EMBL/GenBank/DDBJ whole genome shotgun (WGS) entry which is preliminary data.</text>
</comment>
<evidence type="ECO:0000259" key="4">
    <source>
        <dbReference type="PROSITE" id="PS50174"/>
    </source>
</evidence>
<evidence type="ECO:0000259" key="3">
    <source>
        <dbReference type="PROSITE" id="PS50137"/>
    </source>
</evidence>
<dbReference type="AlphaFoldDB" id="A0A1D1USV1"/>